<comment type="caution">
    <text evidence="4">The sequence shown here is derived from an EMBL/GenBank/DDBJ whole genome shotgun (WGS) entry which is preliminary data.</text>
</comment>
<proteinExistence type="predicted"/>
<protein>
    <recommendedName>
        <fullName evidence="6">Mid2 domain-containing protein</fullName>
    </recommendedName>
</protein>
<evidence type="ECO:0008006" key="6">
    <source>
        <dbReference type="Google" id="ProtNLM"/>
    </source>
</evidence>
<accession>A0A9P4I7K9</accession>
<keyword evidence="5" id="KW-1185">Reference proteome</keyword>
<keyword evidence="2" id="KW-0472">Membrane</keyword>
<reference evidence="4" key="1">
    <citation type="journal article" date="2020" name="Stud. Mycol.">
        <title>101 Dothideomycetes genomes: a test case for predicting lifestyles and emergence of pathogens.</title>
        <authorList>
            <person name="Haridas S."/>
            <person name="Albert R."/>
            <person name="Binder M."/>
            <person name="Bloem J."/>
            <person name="Labutti K."/>
            <person name="Salamov A."/>
            <person name="Andreopoulos B."/>
            <person name="Baker S."/>
            <person name="Barry K."/>
            <person name="Bills G."/>
            <person name="Bluhm B."/>
            <person name="Cannon C."/>
            <person name="Castanera R."/>
            <person name="Culley D."/>
            <person name="Daum C."/>
            <person name="Ezra D."/>
            <person name="Gonzalez J."/>
            <person name="Henrissat B."/>
            <person name="Kuo A."/>
            <person name="Liang C."/>
            <person name="Lipzen A."/>
            <person name="Lutzoni F."/>
            <person name="Magnuson J."/>
            <person name="Mondo S."/>
            <person name="Nolan M."/>
            <person name="Ohm R."/>
            <person name="Pangilinan J."/>
            <person name="Park H.-J."/>
            <person name="Ramirez L."/>
            <person name="Alfaro M."/>
            <person name="Sun H."/>
            <person name="Tritt A."/>
            <person name="Yoshinaga Y."/>
            <person name="Zwiers L.-H."/>
            <person name="Turgeon B."/>
            <person name="Goodwin S."/>
            <person name="Spatafora J."/>
            <person name="Crous P."/>
            <person name="Grigoriev I."/>
        </authorList>
    </citation>
    <scope>NUCLEOTIDE SEQUENCE</scope>
    <source>
        <strain evidence="4">CBS 133067</strain>
    </source>
</reference>
<feature type="signal peptide" evidence="3">
    <location>
        <begin position="1"/>
        <end position="19"/>
    </location>
</feature>
<evidence type="ECO:0000256" key="1">
    <source>
        <dbReference type="SAM" id="MobiDB-lite"/>
    </source>
</evidence>
<gene>
    <name evidence="4" type="ORF">NA57DRAFT_79169</name>
</gene>
<dbReference type="AlphaFoldDB" id="A0A9P4I7K9"/>
<feature type="compositionally biased region" description="Low complexity" evidence="1">
    <location>
        <begin position="116"/>
        <end position="145"/>
    </location>
</feature>
<keyword evidence="3" id="KW-0732">Signal</keyword>
<evidence type="ECO:0000313" key="5">
    <source>
        <dbReference type="Proteomes" id="UP000799772"/>
    </source>
</evidence>
<evidence type="ECO:0000313" key="4">
    <source>
        <dbReference type="EMBL" id="KAF2095444.1"/>
    </source>
</evidence>
<feature type="compositionally biased region" description="Basic and acidic residues" evidence="1">
    <location>
        <begin position="198"/>
        <end position="221"/>
    </location>
</feature>
<feature type="transmembrane region" description="Helical" evidence="2">
    <location>
        <begin position="153"/>
        <end position="175"/>
    </location>
</feature>
<keyword evidence="2" id="KW-1133">Transmembrane helix</keyword>
<feature type="region of interest" description="Disordered" evidence="1">
    <location>
        <begin position="111"/>
        <end position="145"/>
    </location>
</feature>
<dbReference type="Proteomes" id="UP000799772">
    <property type="component" value="Unassembled WGS sequence"/>
</dbReference>
<name>A0A9P4I7K9_9PEZI</name>
<feature type="chain" id="PRO_5040154011" description="Mid2 domain-containing protein" evidence="3">
    <location>
        <begin position="20"/>
        <end position="221"/>
    </location>
</feature>
<dbReference type="EMBL" id="ML978131">
    <property type="protein sequence ID" value="KAF2095444.1"/>
    <property type="molecule type" value="Genomic_DNA"/>
</dbReference>
<feature type="region of interest" description="Disordered" evidence="1">
    <location>
        <begin position="197"/>
        <end position="221"/>
    </location>
</feature>
<dbReference type="OrthoDB" id="5419608at2759"/>
<organism evidence="4 5">
    <name type="scientific">Rhizodiscina lignyota</name>
    <dbReference type="NCBI Taxonomy" id="1504668"/>
    <lineage>
        <taxon>Eukaryota</taxon>
        <taxon>Fungi</taxon>
        <taxon>Dikarya</taxon>
        <taxon>Ascomycota</taxon>
        <taxon>Pezizomycotina</taxon>
        <taxon>Dothideomycetes</taxon>
        <taxon>Pleosporomycetidae</taxon>
        <taxon>Aulographales</taxon>
        <taxon>Rhizodiscinaceae</taxon>
        <taxon>Rhizodiscina</taxon>
    </lineage>
</organism>
<keyword evidence="2" id="KW-0812">Transmembrane</keyword>
<sequence length="221" mass="23441">MTLLCWLIAISVQSQFSLASSVTETFTIVTTFSADTTYNTASIYGVLLTALPSSLLAEATNTVEFSSDIAAQFSSGTPKWFQTLPSDVQNYIIAPGPQTLISTRVVDISTTTSSEQPRSTSSTLASSRTSTPSTSVSPTQTPLSTGLGTGAKIAVGILAPVAAIACTAVVALILWNRKRMVRSSGVASHLPASALPELRTEKTNESRFPWMRREETKTQSA</sequence>
<evidence type="ECO:0000256" key="3">
    <source>
        <dbReference type="SAM" id="SignalP"/>
    </source>
</evidence>
<evidence type="ECO:0000256" key="2">
    <source>
        <dbReference type="SAM" id="Phobius"/>
    </source>
</evidence>